<keyword evidence="3" id="KW-1185">Reference proteome</keyword>
<evidence type="ECO:0000256" key="1">
    <source>
        <dbReference type="SAM" id="Phobius"/>
    </source>
</evidence>
<keyword evidence="1" id="KW-0812">Transmembrane</keyword>
<evidence type="ECO:0000313" key="2">
    <source>
        <dbReference type="EMBL" id="ABL66303.1"/>
    </source>
</evidence>
<proteinExistence type="predicted"/>
<reference evidence="2 3" key="1">
    <citation type="submission" date="2006-12" db="EMBL/GenBank/DDBJ databases">
        <title>Complete sequence of Chlorobium phaeobacteroides DSM 266.</title>
        <authorList>
            <consortium name="US DOE Joint Genome Institute"/>
            <person name="Copeland A."/>
            <person name="Lucas S."/>
            <person name="Lapidus A."/>
            <person name="Barry K."/>
            <person name="Detter J.C."/>
            <person name="Glavina del Rio T."/>
            <person name="Hammon N."/>
            <person name="Israni S."/>
            <person name="Pitluck S."/>
            <person name="Goltsman E."/>
            <person name="Schmutz J."/>
            <person name="Larimer F."/>
            <person name="Land M."/>
            <person name="Hauser L."/>
            <person name="Mikhailova N."/>
            <person name="Li T."/>
            <person name="Overmann J."/>
            <person name="Bryant D.A."/>
            <person name="Richardson P."/>
        </authorList>
    </citation>
    <scope>NUCLEOTIDE SEQUENCE [LARGE SCALE GENOMIC DNA]</scope>
    <source>
        <strain evidence="2 3">DSM 266</strain>
    </source>
</reference>
<keyword evidence="1" id="KW-1133">Transmembrane helix</keyword>
<accession>A1BIS6</accession>
<feature type="transmembrane region" description="Helical" evidence="1">
    <location>
        <begin position="12"/>
        <end position="33"/>
    </location>
</feature>
<organism evidence="2 3">
    <name type="scientific">Chlorobium phaeobacteroides (strain DSM 266 / SMG 266 / 2430)</name>
    <dbReference type="NCBI Taxonomy" id="290317"/>
    <lineage>
        <taxon>Bacteria</taxon>
        <taxon>Pseudomonadati</taxon>
        <taxon>Chlorobiota</taxon>
        <taxon>Chlorobiia</taxon>
        <taxon>Chlorobiales</taxon>
        <taxon>Chlorobiaceae</taxon>
        <taxon>Chlorobium/Pelodictyon group</taxon>
        <taxon>Chlorobium</taxon>
    </lineage>
</organism>
<dbReference type="AlphaFoldDB" id="A1BIS6"/>
<keyword evidence="1" id="KW-0472">Membrane</keyword>
<dbReference type="Proteomes" id="UP000008701">
    <property type="component" value="Chromosome"/>
</dbReference>
<evidence type="ECO:0000313" key="3">
    <source>
        <dbReference type="Proteomes" id="UP000008701"/>
    </source>
</evidence>
<dbReference type="eggNOG" id="ENOG502ZSGE">
    <property type="taxonomic scope" value="Bacteria"/>
</dbReference>
<sequence length="135" mass="15077" precursor="true">MAPGKKNILRSFLRVFEILLFFVISVVGFNVLAKTASQNGKSKNRILSRNILRVNELASSELQHLSRSSDFFICEQTPVTQNSSALSFHAPVAISHYAYAALPINPLLSQEKHQCPDPFLDKPANLFQQNPVLLI</sequence>
<protein>
    <submittedName>
        <fullName evidence="2">Uncharacterized protein</fullName>
    </submittedName>
</protein>
<dbReference type="HOGENOM" id="CLU_1936176_0_0_10"/>
<dbReference type="KEGG" id="cph:Cpha266_2312"/>
<name>A1BIS6_CHLPD</name>
<gene>
    <name evidence="2" type="ordered locus">Cpha266_2312</name>
</gene>
<dbReference type="EMBL" id="CP000492">
    <property type="protein sequence ID" value="ABL66303.1"/>
    <property type="molecule type" value="Genomic_DNA"/>
</dbReference>